<dbReference type="Pfam" id="PF00140">
    <property type="entry name" value="Sigma70_r1_2"/>
    <property type="match status" value="1"/>
</dbReference>
<dbReference type="InterPro" id="IPR014284">
    <property type="entry name" value="RNA_pol_sigma-70_dom"/>
</dbReference>
<evidence type="ECO:0000256" key="3">
    <source>
        <dbReference type="ARBA" id="ARBA00023082"/>
    </source>
</evidence>
<evidence type="ECO:0000259" key="9">
    <source>
        <dbReference type="PROSITE" id="PS00716"/>
    </source>
</evidence>
<dbReference type="InterPro" id="IPR013324">
    <property type="entry name" value="RNA_pol_sigma_r3/r4-like"/>
</dbReference>
<evidence type="ECO:0000256" key="6">
    <source>
        <dbReference type="RuleBase" id="RU362124"/>
    </source>
</evidence>
<keyword evidence="11" id="KW-1185">Reference proteome</keyword>
<accession>A0A518D661</accession>
<keyword evidence="4 6" id="KW-0238">DNA-binding</keyword>
<dbReference type="OrthoDB" id="9780321at2"/>
<evidence type="ECO:0000313" key="11">
    <source>
        <dbReference type="Proteomes" id="UP000317429"/>
    </source>
</evidence>
<keyword evidence="2 6" id="KW-0805">Transcription regulation</keyword>
<name>A0A518D661_9BACT</name>
<dbReference type="AlphaFoldDB" id="A0A518D661"/>
<keyword evidence="3 6" id="KW-0731">Sigma factor</keyword>
<protein>
    <recommendedName>
        <fullName evidence="6">RNA polymerase sigma factor</fullName>
    </recommendedName>
</protein>
<evidence type="ECO:0000313" key="10">
    <source>
        <dbReference type="EMBL" id="QDU86962.1"/>
    </source>
</evidence>
<dbReference type="InterPro" id="IPR007624">
    <property type="entry name" value="RNA_pol_sigma70_r3"/>
</dbReference>
<dbReference type="Gene3D" id="1.10.601.10">
    <property type="entry name" value="RNA Polymerase Primary Sigma Factor"/>
    <property type="match status" value="1"/>
</dbReference>
<dbReference type="KEGG" id="pnd:Pla175_03160"/>
<dbReference type="Gene3D" id="1.10.10.10">
    <property type="entry name" value="Winged helix-like DNA-binding domain superfamily/Winged helix DNA-binding domain"/>
    <property type="match status" value="2"/>
</dbReference>
<dbReference type="PRINTS" id="PR00046">
    <property type="entry name" value="SIGMA70FCT"/>
</dbReference>
<dbReference type="Pfam" id="PF04542">
    <property type="entry name" value="Sigma70_r2"/>
    <property type="match status" value="1"/>
</dbReference>
<dbReference type="InterPro" id="IPR050239">
    <property type="entry name" value="Sigma-70_RNA_pol_init_factors"/>
</dbReference>
<dbReference type="GO" id="GO:0006352">
    <property type="term" value="P:DNA-templated transcription initiation"/>
    <property type="evidence" value="ECO:0007669"/>
    <property type="project" value="InterPro"/>
</dbReference>
<feature type="domain" description="RNA polymerase sigma-70" evidence="9">
    <location>
        <begin position="479"/>
        <end position="505"/>
    </location>
</feature>
<dbReference type="RefSeq" id="WP_145280669.1">
    <property type="nucleotide sequence ID" value="NZ_CP036291.1"/>
</dbReference>
<dbReference type="Pfam" id="PF04539">
    <property type="entry name" value="Sigma70_r3"/>
    <property type="match status" value="1"/>
</dbReference>
<dbReference type="InterPro" id="IPR000943">
    <property type="entry name" value="RNA_pol_sigma70"/>
</dbReference>
<dbReference type="Proteomes" id="UP000317429">
    <property type="component" value="Chromosome"/>
</dbReference>
<dbReference type="InterPro" id="IPR007630">
    <property type="entry name" value="RNA_pol_sigma70_r4"/>
</dbReference>
<dbReference type="SUPFAM" id="SSF88946">
    <property type="entry name" value="Sigma2 domain of RNA polymerase sigma factors"/>
    <property type="match status" value="1"/>
</dbReference>
<dbReference type="PROSITE" id="PS00715">
    <property type="entry name" value="SIGMA70_1"/>
    <property type="match status" value="1"/>
</dbReference>
<dbReference type="InterPro" id="IPR009042">
    <property type="entry name" value="RNA_pol_sigma70_r1_2"/>
</dbReference>
<sequence length="519" mass="59787">MFDTLLEHDLEDENAVTAGVVDELEDELETDSSSEEDDSEASESDESKDSDDEQESLLDPDNESWSDDPVRMYLTQMGEIPLLTRQQEIDLARRIEETRTAFRRKLLACDYVIRSAVKVLDRVHRGELPFDRTVQVSVTDRLEKEQILGRMPHNLRTLHTLLDQNREDYRIALSKSEKPARRKAAWRRLGLRRCRAVVLVEELGLRTQRIETMIDHLAQFSRRVDQLQAQLARIPAGRKHQAERGPLVRECRTILRNLQETPNSLRQRVAGLKKVYAEYQTAKRGLSEGNLRLVVSIAKKYRNRGLSFLDLIQEGNAGLMRAVDKFEYRRGFKFCTYATWWIRQAITRAVADQSRTIRIPVHMVETMSRVRNVSRMLLQRLGREPTLEETARAAECTIDEARRVLAMSRYPISLDRPVGNSEDSHFGDLLPDTGAESPSVGAAQEMLRGRIGKVLKTLSYREREIIKLRYGLGDGYSYTLEEVGHIFKVTRERIRQIEAKAVRKLQQPSRSAELIGFLD</sequence>
<dbReference type="InterPro" id="IPR013325">
    <property type="entry name" value="RNA_pol_sigma_r2"/>
</dbReference>
<gene>
    <name evidence="10" type="primary">sigA_1</name>
    <name evidence="10" type="ORF">Pla175_03160</name>
</gene>
<dbReference type="GO" id="GO:0003677">
    <property type="term" value="F:DNA binding"/>
    <property type="evidence" value="ECO:0007669"/>
    <property type="project" value="UniProtKB-KW"/>
</dbReference>
<comment type="similarity">
    <text evidence="1 6">Belongs to the sigma-70 factor family.</text>
</comment>
<dbReference type="InterPro" id="IPR007627">
    <property type="entry name" value="RNA_pol_sigma70_r2"/>
</dbReference>
<feature type="region of interest" description="Disordered" evidence="7">
    <location>
        <begin position="1"/>
        <end position="68"/>
    </location>
</feature>
<evidence type="ECO:0000256" key="5">
    <source>
        <dbReference type="ARBA" id="ARBA00023163"/>
    </source>
</evidence>
<dbReference type="CDD" id="cd06171">
    <property type="entry name" value="Sigma70_r4"/>
    <property type="match status" value="1"/>
</dbReference>
<organism evidence="10 11">
    <name type="scientific">Pirellulimonas nuda</name>
    <dbReference type="NCBI Taxonomy" id="2528009"/>
    <lineage>
        <taxon>Bacteria</taxon>
        <taxon>Pseudomonadati</taxon>
        <taxon>Planctomycetota</taxon>
        <taxon>Planctomycetia</taxon>
        <taxon>Pirellulales</taxon>
        <taxon>Lacipirellulaceae</taxon>
        <taxon>Pirellulimonas</taxon>
    </lineage>
</organism>
<reference evidence="10 11" key="1">
    <citation type="submission" date="2019-02" db="EMBL/GenBank/DDBJ databases">
        <title>Deep-cultivation of Planctomycetes and their phenomic and genomic characterization uncovers novel biology.</title>
        <authorList>
            <person name="Wiegand S."/>
            <person name="Jogler M."/>
            <person name="Boedeker C."/>
            <person name="Pinto D."/>
            <person name="Vollmers J."/>
            <person name="Rivas-Marin E."/>
            <person name="Kohn T."/>
            <person name="Peeters S.H."/>
            <person name="Heuer A."/>
            <person name="Rast P."/>
            <person name="Oberbeckmann S."/>
            <person name="Bunk B."/>
            <person name="Jeske O."/>
            <person name="Meyerdierks A."/>
            <person name="Storesund J.E."/>
            <person name="Kallscheuer N."/>
            <person name="Luecker S."/>
            <person name="Lage O.M."/>
            <person name="Pohl T."/>
            <person name="Merkel B.J."/>
            <person name="Hornburger P."/>
            <person name="Mueller R.-W."/>
            <person name="Bruemmer F."/>
            <person name="Labrenz M."/>
            <person name="Spormann A.M."/>
            <person name="Op den Camp H."/>
            <person name="Overmann J."/>
            <person name="Amann R."/>
            <person name="Jetten M.S.M."/>
            <person name="Mascher T."/>
            <person name="Medema M.H."/>
            <person name="Devos D.P."/>
            <person name="Kaster A.-K."/>
            <person name="Ovreas L."/>
            <person name="Rohde M."/>
            <person name="Galperin M.Y."/>
            <person name="Jogler C."/>
        </authorList>
    </citation>
    <scope>NUCLEOTIDE SEQUENCE [LARGE SCALE GENOMIC DNA]</scope>
    <source>
        <strain evidence="10 11">Pla175</strain>
    </source>
</reference>
<dbReference type="PANTHER" id="PTHR30603:SF60">
    <property type="entry name" value="RNA POLYMERASE SIGMA FACTOR RPOD"/>
    <property type="match status" value="1"/>
</dbReference>
<dbReference type="PROSITE" id="PS00716">
    <property type="entry name" value="SIGMA70_2"/>
    <property type="match status" value="1"/>
</dbReference>
<dbReference type="SUPFAM" id="SSF88659">
    <property type="entry name" value="Sigma3 and sigma4 domains of RNA polymerase sigma factors"/>
    <property type="match status" value="2"/>
</dbReference>
<evidence type="ECO:0000256" key="1">
    <source>
        <dbReference type="ARBA" id="ARBA00007788"/>
    </source>
</evidence>
<dbReference type="InterPro" id="IPR036388">
    <property type="entry name" value="WH-like_DNA-bd_sf"/>
</dbReference>
<feature type="domain" description="RNA polymerase sigma-70" evidence="8">
    <location>
        <begin position="310"/>
        <end position="323"/>
    </location>
</feature>
<comment type="function">
    <text evidence="6">Sigma factors are initiation factors that promote the attachment of RNA polymerase to specific initiation sites and are then released.</text>
</comment>
<dbReference type="FunFam" id="1.10.601.10:FF:000001">
    <property type="entry name" value="RNA polymerase sigma factor SigA"/>
    <property type="match status" value="1"/>
</dbReference>
<proteinExistence type="inferred from homology"/>
<evidence type="ECO:0000256" key="7">
    <source>
        <dbReference type="SAM" id="MobiDB-lite"/>
    </source>
</evidence>
<dbReference type="EMBL" id="CP036291">
    <property type="protein sequence ID" value="QDU86962.1"/>
    <property type="molecule type" value="Genomic_DNA"/>
</dbReference>
<dbReference type="PANTHER" id="PTHR30603">
    <property type="entry name" value="RNA POLYMERASE SIGMA FACTOR RPO"/>
    <property type="match status" value="1"/>
</dbReference>
<dbReference type="NCBIfam" id="TIGR02937">
    <property type="entry name" value="sigma70-ECF"/>
    <property type="match status" value="1"/>
</dbReference>
<dbReference type="GO" id="GO:0016987">
    <property type="term" value="F:sigma factor activity"/>
    <property type="evidence" value="ECO:0007669"/>
    <property type="project" value="UniProtKB-KW"/>
</dbReference>
<feature type="compositionally biased region" description="Acidic residues" evidence="7">
    <location>
        <begin position="22"/>
        <end position="66"/>
    </location>
</feature>
<evidence type="ECO:0000256" key="4">
    <source>
        <dbReference type="ARBA" id="ARBA00023125"/>
    </source>
</evidence>
<evidence type="ECO:0000256" key="2">
    <source>
        <dbReference type="ARBA" id="ARBA00023015"/>
    </source>
</evidence>
<keyword evidence="5 6" id="KW-0804">Transcription</keyword>
<dbReference type="Pfam" id="PF04545">
    <property type="entry name" value="Sigma70_r4"/>
    <property type="match status" value="1"/>
</dbReference>
<evidence type="ECO:0000259" key="8">
    <source>
        <dbReference type="PROSITE" id="PS00715"/>
    </source>
</evidence>